<name>A0AAU9P3T6_9ASTR</name>
<comment type="caution">
    <text evidence="2">The sequence shown here is derived from an EMBL/GenBank/DDBJ whole genome shotgun (WGS) entry which is preliminary data.</text>
</comment>
<protein>
    <submittedName>
        <fullName evidence="2">Uncharacterized protein</fullName>
    </submittedName>
</protein>
<feature type="region of interest" description="Disordered" evidence="1">
    <location>
        <begin position="1"/>
        <end position="21"/>
    </location>
</feature>
<gene>
    <name evidence="2" type="ORF">LVIROSA_LOCUS30472</name>
</gene>
<feature type="region of interest" description="Disordered" evidence="1">
    <location>
        <begin position="174"/>
        <end position="229"/>
    </location>
</feature>
<dbReference type="EMBL" id="CAKMRJ010005523">
    <property type="protein sequence ID" value="CAH1444658.1"/>
    <property type="molecule type" value="Genomic_DNA"/>
</dbReference>
<organism evidence="2 3">
    <name type="scientific">Lactuca virosa</name>
    <dbReference type="NCBI Taxonomy" id="75947"/>
    <lineage>
        <taxon>Eukaryota</taxon>
        <taxon>Viridiplantae</taxon>
        <taxon>Streptophyta</taxon>
        <taxon>Embryophyta</taxon>
        <taxon>Tracheophyta</taxon>
        <taxon>Spermatophyta</taxon>
        <taxon>Magnoliopsida</taxon>
        <taxon>eudicotyledons</taxon>
        <taxon>Gunneridae</taxon>
        <taxon>Pentapetalae</taxon>
        <taxon>asterids</taxon>
        <taxon>campanulids</taxon>
        <taxon>Asterales</taxon>
        <taxon>Asteraceae</taxon>
        <taxon>Cichorioideae</taxon>
        <taxon>Cichorieae</taxon>
        <taxon>Lactucinae</taxon>
        <taxon>Lactuca</taxon>
    </lineage>
</organism>
<evidence type="ECO:0000313" key="3">
    <source>
        <dbReference type="Proteomes" id="UP001157418"/>
    </source>
</evidence>
<sequence>MQSLDGSVPSMLEGQPPTQMQIAPATGSAAEFIVNLWRPPPVTTEHPTTKPTTSPQIAPTNLSQPIANRPPNTIARGGKHHLVPCYHSTDYATAVHRSSVFPDGQHVAHPVIRTTTNVQPILIPLPRRVPPNNAVAKSQQSRHTSARDGLTYYRVGVFTVRFFRLLAQIEVKPQSYNGRSPPGPPCTFQKGSTEQKPPPKSMTGGKIKTPHTNNPGGEGRDSNNITTPETSRIVKINTKRGSIPLSLPMCRRTTKDQITEKEETTGHKHEVPQLDQKCKGEIAKAGTTRIGNYPRMEDDDRRPTITVRVHN</sequence>
<dbReference type="Proteomes" id="UP001157418">
    <property type="component" value="Unassembled WGS sequence"/>
</dbReference>
<proteinExistence type="predicted"/>
<evidence type="ECO:0000256" key="1">
    <source>
        <dbReference type="SAM" id="MobiDB-lite"/>
    </source>
</evidence>
<reference evidence="2 3" key="1">
    <citation type="submission" date="2022-01" db="EMBL/GenBank/DDBJ databases">
        <authorList>
            <person name="Xiong W."/>
            <person name="Schranz E."/>
        </authorList>
    </citation>
    <scope>NUCLEOTIDE SEQUENCE [LARGE SCALE GENOMIC DNA]</scope>
</reference>
<feature type="region of interest" description="Disordered" evidence="1">
    <location>
        <begin position="39"/>
        <end position="67"/>
    </location>
</feature>
<keyword evidence="3" id="KW-1185">Reference proteome</keyword>
<feature type="compositionally biased region" description="Low complexity" evidence="1">
    <location>
        <begin position="43"/>
        <end position="55"/>
    </location>
</feature>
<accession>A0AAU9P3T6</accession>
<dbReference type="AlphaFoldDB" id="A0AAU9P3T6"/>
<feature type="region of interest" description="Disordered" evidence="1">
    <location>
        <begin position="288"/>
        <end position="311"/>
    </location>
</feature>
<evidence type="ECO:0000313" key="2">
    <source>
        <dbReference type="EMBL" id="CAH1444658.1"/>
    </source>
</evidence>
<feature type="compositionally biased region" description="Polar residues" evidence="1">
    <location>
        <begin position="56"/>
        <end position="66"/>
    </location>
</feature>